<evidence type="ECO:0000313" key="2">
    <source>
        <dbReference type="Proteomes" id="UP000007800"/>
    </source>
</evidence>
<sequence>RLDESSQACFREEVSRYVDNKWWLEDEDDITHDESYICVFPMSQPNHLGHRMRPCADC</sequence>
<feature type="non-terminal residue" evidence="1">
    <location>
        <position position="58"/>
    </location>
</feature>
<evidence type="ECO:0000313" key="1">
    <source>
        <dbReference type="EMBL" id="EER11451.1"/>
    </source>
</evidence>
<proteinExistence type="predicted"/>
<accession>C5KVR6</accession>
<dbReference type="AlphaFoldDB" id="C5KVR6"/>
<keyword evidence="2" id="KW-1185">Reference proteome</keyword>
<dbReference type="RefSeq" id="XP_002779656.1">
    <property type="nucleotide sequence ID" value="XM_002779610.1"/>
</dbReference>
<gene>
    <name evidence="1" type="ORF">Pmar_PMAR011117</name>
</gene>
<organism evidence="2">
    <name type="scientific">Perkinsus marinus (strain ATCC 50983 / TXsc)</name>
    <dbReference type="NCBI Taxonomy" id="423536"/>
    <lineage>
        <taxon>Eukaryota</taxon>
        <taxon>Sar</taxon>
        <taxon>Alveolata</taxon>
        <taxon>Perkinsozoa</taxon>
        <taxon>Perkinsea</taxon>
        <taxon>Perkinsida</taxon>
        <taxon>Perkinsidae</taxon>
        <taxon>Perkinsus</taxon>
    </lineage>
</organism>
<feature type="non-terminal residue" evidence="1">
    <location>
        <position position="1"/>
    </location>
</feature>
<dbReference type="GeneID" id="9046792"/>
<dbReference type="InParanoid" id="C5KVR6"/>
<name>C5KVR6_PERM5</name>
<dbReference type="Proteomes" id="UP000007800">
    <property type="component" value="Unassembled WGS sequence"/>
</dbReference>
<protein>
    <submittedName>
        <fullName evidence="1">Uncharacterized protein</fullName>
    </submittedName>
</protein>
<reference evidence="1 2" key="1">
    <citation type="submission" date="2008-07" db="EMBL/GenBank/DDBJ databases">
        <authorList>
            <person name="El-Sayed N."/>
            <person name="Caler E."/>
            <person name="Inman J."/>
            <person name="Amedeo P."/>
            <person name="Hass B."/>
            <person name="Wortman J."/>
        </authorList>
    </citation>
    <scope>NUCLEOTIDE SEQUENCE [LARGE SCALE GENOMIC DNA]</scope>
    <source>
        <strain evidence="2">ATCC 50983 / TXsc</strain>
    </source>
</reference>
<dbReference type="EMBL" id="GG676694">
    <property type="protein sequence ID" value="EER11451.1"/>
    <property type="molecule type" value="Genomic_DNA"/>
</dbReference>